<keyword evidence="3 6" id="KW-0812">Transmembrane</keyword>
<feature type="transmembrane region" description="Helical" evidence="6">
    <location>
        <begin position="274"/>
        <end position="294"/>
    </location>
</feature>
<feature type="transmembrane region" description="Helical" evidence="6">
    <location>
        <begin position="330"/>
        <end position="349"/>
    </location>
</feature>
<dbReference type="EMBL" id="UOEI01000219">
    <property type="protein sequence ID" value="VAV97846.1"/>
    <property type="molecule type" value="Genomic_DNA"/>
</dbReference>
<dbReference type="PANTHER" id="PTHR23513:SF6">
    <property type="entry name" value="MAJOR FACILITATOR SUPERFAMILY ASSOCIATED DOMAIN-CONTAINING PROTEIN"/>
    <property type="match status" value="1"/>
</dbReference>
<feature type="transmembrane region" description="Helical" evidence="6">
    <location>
        <begin position="181"/>
        <end position="200"/>
    </location>
</feature>
<name>A0A3B0SAB3_9ZZZZ</name>
<feature type="transmembrane region" description="Helical" evidence="6">
    <location>
        <begin position="233"/>
        <end position="254"/>
    </location>
</feature>
<evidence type="ECO:0000256" key="6">
    <source>
        <dbReference type="SAM" id="Phobius"/>
    </source>
</evidence>
<dbReference type="InterPro" id="IPR011701">
    <property type="entry name" value="MFS"/>
</dbReference>
<evidence type="ECO:0000256" key="3">
    <source>
        <dbReference type="ARBA" id="ARBA00022692"/>
    </source>
</evidence>
<evidence type="ECO:0000256" key="5">
    <source>
        <dbReference type="ARBA" id="ARBA00023136"/>
    </source>
</evidence>
<evidence type="ECO:0000256" key="4">
    <source>
        <dbReference type="ARBA" id="ARBA00022989"/>
    </source>
</evidence>
<keyword evidence="4 6" id="KW-1133">Transmembrane helix</keyword>
<keyword evidence="5 6" id="KW-0472">Membrane</keyword>
<dbReference type="SUPFAM" id="SSF103473">
    <property type="entry name" value="MFS general substrate transporter"/>
    <property type="match status" value="1"/>
</dbReference>
<accession>A0A3B0SAB3</accession>
<evidence type="ECO:0000313" key="7">
    <source>
        <dbReference type="EMBL" id="VAV97846.1"/>
    </source>
</evidence>
<feature type="transmembrane region" description="Helical" evidence="6">
    <location>
        <begin position="114"/>
        <end position="134"/>
    </location>
</feature>
<dbReference type="PANTHER" id="PTHR23513">
    <property type="entry name" value="INTEGRAL MEMBRANE EFFLUX PROTEIN-RELATED"/>
    <property type="match status" value="1"/>
</dbReference>
<feature type="transmembrane region" description="Helical" evidence="6">
    <location>
        <begin position="155"/>
        <end position="175"/>
    </location>
</feature>
<dbReference type="AlphaFoldDB" id="A0A3B0SAB3"/>
<reference evidence="7" key="1">
    <citation type="submission" date="2018-06" db="EMBL/GenBank/DDBJ databases">
        <authorList>
            <person name="Zhirakovskaya E."/>
        </authorList>
    </citation>
    <scope>NUCLEOTIDE SEQUENCE</scope>
</reference>
<comment type="subcellular location">
    <subcellularLocation>
        <location evidence="1">Cell membrane</location>
        <topology evidence="1">Multi-pass membrane protein</topology>
    </subcellularLocation>
</comment>
<feature type="transmembrane region" description="Helical" evidence="6">
    <location>
        <begin position="89"/>
        <end position="108"/>
    </location>
</feature>
<gene>
    <name evidence="7" type="ORF">MNBD_ACTINO01-2596</name>
</gene>
<dbReference type="InterPro" id="IPR036259">
    <property type="entry name" value="MFS_trans_sf"/>
</dbReference>
<keyword evidence="2" id="KW-1003">Cell membrane</keyword>
<dbReference type="CDD" id="cd06173">
    <property type="entry name" value="MFS_MefA_like"/>
    <property type="match status" value="1"/>
</dbReference>
<feature type="transmembrane region" description="Helical" evidence="6">
    <location>
        <begin position="370"/>
        <end position="389"/>
    </location>
</feature>
<dbReference type="PRINTS" id="PR01988">
    <property type="entry name" value="EXPORTERBACE"/>
</dbReference>
<evidence type="ECO:0008006" key="8">
    <source>
        <dbReference type="Google" id="ProtNLM"/>
    </source>
</evidence>
<feature type="transmembrane region" description="Helical" evidence="6">
    <location>
        <begin position="53"/>
        <end position="77"/>
    </location>
</feature>
<feature type="transmembrane region" description="Helical" evidence="6">
    <location>
        <begin position="21"/>
        <end position="47"/>
    </location>
</feature>
<sequence length="434" mass="45939">MDDEGEWRVERLYVRRARRNLRPIVGGQAVSLFGDYIAFFVLPYFMLSLTGSALHLGLTAAAETLPMLLFGLAAGVFLDRRRRLGRTLIAADLIRAAVFAFLAFAVTTSWMSPMVIFAAAFVVGSMAVVFDSGLQTWMTQSLDEDDLLRANTQLGLARTITLSVGPLVGGLIVALAGGFAMAFGINAATFVVSASLLALVRPRKHSPKRSYEPFGSAIGSGLKVLFADKRLRWGTLGGTLTNLVFQPLEALLVLYVSSEILGLSMNDGLAQQGFLIGLFFALQAGVGSIGVAFAGKVARRIPLGTMYVIGLVLLGGGFLVVALVGSWIAVIPAGIAITGVTWVNVALVTMRQKLAPPEQMGRVIAASRTLAWAGLPIGAAMGGVIAAKVGIVPVYLGGSISVLIVAAFLTTTALFRDPVMGTHTDERQREDDPV</sequence>
<protein>
    <recommendedName>
        <fullName evidence="8">Major facilitator superfamily (MFS) profile domain-containing protein</fullName>
    </recommendedName>
</protein>
<dbReference type="GO" id="GO:0022857">
    <property type="term" value="F:transmembrane transporter activity"/>
    <property type="evidence" value="ECO:0007669"/>
    <property type="project" value="InterPro"/>
</dbReference>
<dbReference type="GO" id="GO:0005886">
    <property type="term" value="C:plasma membrane"/>
    <property type="evidence" value="ECO:0007669"/>
    <property type="project" value="UniProtKB-SubCell"/>
</dbReference>
<evidence type="ECO:0000256" key="1">
    <source>
        <dbReference type="ARBA" id="ARBA00004651"/>
    </source>
</evidence>
<organism evidence="7">
    <name type="scientific">hydrothermal vent metagenome</name>
    <dbReference type="NCBI Taxonomy" id="652676"/>
    <lineage>
        <taxon>unclassified sequences</taxon>
        <taxon>metagenomes</taxon>
        <taxon>ecological metagenomes</taxon>
    </lineage>
</organism>
<evidence type="ECO:0000256" key="2">
    <source>
        <dbReference type="ARBA" id="ARBA00022475"/>
    </source>
</evidence>
<dbReference type="Pfam" id="PF07690">
    <property type="entry name" value="MFS_1"/>
    <property type="match status" value="1"/>
</dbReference>
<feature type="transmembrane region" description="Helical" evidence="6">
    <location>
        <begin position="395"/>
        <end position="415"/>
    </location>
</feature>
<dbReference type="Gene3D" id="1.20.1250.20">
    <property type="entry name" value="MFS general substrate transporter like domains"/>
    <property type="match status" value="1"/>
</dbReference>
<feature type="transmembrane region" description="Helical" evidence="6">
    <location>
        <begin position="306"/>
        <end position="324"/>
    </location>
</feature>
<dbReference type="InterPro" id="IPR022324">
    <property type="entry name" value="Bacilysin_exporter_BacE_put"/>
</dbReference>
<proteinExistence type="predicted"/>